<feature type="transmembrane region" description="Helical" evidence="1">
    <location>
        <begin position="40"/>
        <end position="60"/>
    </location>
</feature>
<name>A0A423WA83_CYTCH</name>
<keyword evidence="1" id="KW-0812">Transmembrane</keyword>
<dbReference type="AlphaFoldDB" id="A0A423WA83"/>
<evidence type="ECO:0000313" key="2">
    <source>
        <dbReference type="EMBL" id="ROW00238.1"/>
    </source>
</evidence>
<evidence type="ECO:0000313" key="3">
    <source>
        <dbReference type="Proteomes" id="UP000284375"/>
    </source>
</evidence>
<dbReference type="Proteomes" id="UP000284375">
    <property type="component" value="Unassembled WGS sequence"/>
</dbReference>
<keyword evidence="1" id="KW-1133">Transmembrane helix</keyword>
<organism evidence="2 3">
    <name type="scientific">Cytospora chrysosperma</name>
    <name type="common">Cytospora canker fungus</name>
    <name type="synonym">Sphaeria chrysosperma</name>
    <dbReference type="NCBI Taxonomy" id="252740"/>
    <lineage>
        <taxon>Eukaryota</taxon>
        <taxon>Fungi</taxon>
        <taxon>Dikarya</taxon>
        <taxon>Ascomycota</taxon>
        <taxon>Pezizomycotina</taxon>
        <taxon>Sordariomycetes</taxon>
        <taxon>Sordariomycetidae</taxon>
        <taxon>Diaporthales</taxon>
        <taxon>Cytosporaceae</taxon>
        <taxon>Cytospora</taxon>
    </lineage>
</organism>
<protein>
    <submittedName>
        <fullName evidence="2">Uncharacterized protein</fullName>
    </submittedName>
</protein>
<accession>A0A423WA83</accession>
<keyword evidence="1" id="KW-0472">Membrane</keyword>
<reference evidence="2 3" key="1">
    <citation type="submission" date="2015-09" db="EMBL/GenBank/DDBJ databases">
        <title>Host preference determinants of Valsa canker pathogens revealed by comparative genomics.</title>
        <authorList>
            <person name="Yin Z."/>
            <person name="Huang L."/>
        </authorList>
    </citation>
    <scope>NUCLEOTIDE SEQUENCE [LARGE SCALE GENOMIC DNA]</scope>
    <source>
        <strain evidence="2 3">YSFL</strain>
    </source>
</reference>
<evidence type="ECO:0000256" key="1">
    <source>
        <dbReference type="SAM" id="Phobius"/>
    </source>
</evidence>
<dbReference type="EMBL" id="LJZO01000009">
    <property type="protein sequence ID" value="ROW00238.1"/>
    <property type="molecule type" value="Genomic_DNA"/>
</dbReference>
<gene>
    <name evidence="2" type="ORF">VSDG_03459</name>
</gene>
<sequence>MQSMHGTQERVVGLFCPYLVLLLFPAPPHATTIITTIVTVTVTVTITITITITNITILIITPVSMALQVSARGVAGWLHVPGPSAHDSPSISFTLTLIPTPTTRTPCP</sequence>
<keyword evidence="3" id="KW-1185">Reference proteome</keyword>
<comment type="caution">
    <text evidence="2">The sequence shown here is derived from an EMBL/GenBank/DDBJ whole genome shotgun (WGS) entry which is preliminary data.</text>
</comment>
<proteinExistence type="predicted"/>